<name>A0ABV6MBB2_9ACTN</name>
<feature type="domain" description="YobI-like P-loop NTPase" evidence="2">
    <location>
        <begin position="39"/>
        <end position="411"/>
    </location>
</feature>
<evidence type="ECO:0000313" key="4">
    <source>
        <dbReference type="Proteomes" id="UP001589867"/>
    </source>
</evidence>
<gene>
    <name evidence="3" type="ORF">ACFFIA_30625</name>
</gene>
<feature type="transmembrane region" description="Helical" evidence="1">
    <location>
        <begin position="167"/>
        <end position="188"/>
    </location>
</feature>
<keyword evidence="1" id="KW-1133">Transmembrane helix</keyword>
<dbReference type="Pfam" id="PF20693">
    <property type="entry name" value="YobI-ATPase"/>
    <property type="match status" value="1"/>
</dbReference>
<dbReference type="RefSeq" id="WP_377257464.1">
    <property type="nucleotide sequence ID" value="NZ_JBHLUH010000064.1"/>
</dbReference>
<dbReference type="InterPro" id="IPR048428">
    <property type="entry name" value="YobI-NTPase"/>
</dbReference>
<dbReference type="Proteomes" id="UP001589867">
    <property type="component" value="Unassembled WGS sequence"/>
</dbReference>
<comment type="caution">
    <text evidence="3">The sequence shown here is derived from an EMBL/GenBank/DDBJ whole genome shotgun (WGS) entry which is preliminary data.</text>
</comment>
<keyword evidence="1" id="KW-0812">Transmembrane</keyword>
<dbReference type="InterPro" id="IPR027417">
    <property type="entry name" value="P-loop_NTPase"/>
</dbReference>
<dbReference type="EMBL" id="JBHLUH010000064">
    <property type="protein sequence ID" value="MFC0532015.1"/>
    <property type="molecule type" value="Genomic_DNA"/>
</dbReference>
<reference evidence="3 4" key="1">
    <citation type="submission" date="2024-09" db="EMBL/GenBank/DDBJ databases">
        <authorList>
            <person name="Sun Q."/>
            <person name="Mori K."/>
        </authorList>
    </citation>
    <scope>NUCLEOTIDE SEQUENCE [LARGE SCALE GENOMIC DNA]</scope>
    <source>
        <strain evidence="3 4">TBRC 3947</strain>
    </source>
</reference>
<evidence type="ECO:0000259" key="2">
    <source>
        <dbReference type="Pfam" id="PF20693"/>
    </source>
</evidence>
<protein>
    <recommendedName>
        <fullName evidence="2">YobI-like P-loop NTPase domain-containing protein</fullName>
    </recommendedName>
</protein>
<sequence length="1216" mass="134907">MRWWERLRAWRVGTSRSADGDVALLPLTPQFQPEQHEEYVVRLTAALQEPDVRNIALTGRYGAGKSSVLKAFTDQHTGRVLNLSLSTLGPSEDEQSITNRIEKELVKQLLHSQPQRTLPRSHFRRIDKPNLRRAVAFATTQVAVVALILFLLGRFPRLPGATKDHPWPVRAGTVLLFGLLMVAVLTWIRQVIHNRVVSSVSAAGATVALEAVEVSYFDKYLDEIVYFFESTNFDIVVFEDLDRFDDPHIFEALRELNTLLNTSHAARGRTIRFVYALKDSIFERLGNDTMQLDDGASAESVRANRTKFFDLVVPVVPFITHRTSRDLLTQLLADPALVPVTPELVDLVARHISDMRLLKNIRNEYAVFAARLITAKHGVPQLRADSVFAMMVYKNVHLADFEQVSLGRSDLDKLYKLSRDLVNQSIARRRDRLSKIAASEALAHVLREKPERFGQRLNWHAEVIRRSGNNHHYTLESYMIGAETFTHAQAGTVGFWRALIAEGNGLTANFRAAYQSPLQVHISEADIRELFRGELDLDDWDSREREALDAEREAVNAEITVLRKADFTDLAANPAFTLDRDSAEVTFEAFLGETIRSEVARDLIRRGFIDQNFALYVAQYYGERVSIRAMNFIVQHVQPNVPDTYYAFNGPDDIAGVLRETNADFLDLNSAYNIEILDHLLANQHPGARTVLNRLTEIDGPVERAFLPAYLSGGAQAAEAVRRLSATWPPILSRILQVPDLQPERRLDLVDEAVAHADPNLDRQIEEQVTTYLQDNYARLDCLTRPVNEPSARNAVALLGQAQVVIDDLTVLDHGVRALVVVDSRYTLTAGNLRSALHNPPALSLDTVRAIDPTVYGYCIANPAAYLTAVENDEPTTVTVADPGTFADIVTEIAGWETGLAERACRAAATECRIERLGEVPAEVWPVLARSRRFPATVTNTAAYIEQTGGVDNDLAGLLVEAGAITAPAEEPDQLAEQKTQVAVTILRSRETIPAPETRAALVATLALTESIAASRVEPENGPLLGELLRHQICDDTAELFQQFATSGWETLRHGIECSAKFADYVTPALLDEAMTARLLGSASISHTVRQAVLSRLDEFVPSDHRDALRAAGRFAAAAQVPLSPAQLERIAWVTRDAALVVLLVDQLGNAISTDQIIAVLANLGSPYADLATPAASPTFPDDTHLYQVLNRLKQEGRLSRLSRRRTKSQITATVA</sequence>
<dbReference type="SUPFAM" id="SSF52540">
    <property type="entry name" value="P-loop containing nucleoside triphosphate hydrolases"/>
    <property type="match status" value="1"/>
</dbReference>
<keyword evidence="1" id="KW-0472">Membrane</keyword>
<evidence type="ECO:0000313" key="3">
    <source>
        <dbReference type="EMBL" id="MFC0532015.1"/>
    </source>
</evidence>
<organism evidence="3 4">
    <name type="scientific">Phytohabitans kaempferiae</name>
    <dbReference type="NCBI Taxonomy" id="1620943"/>
    <lineage>
        <taxon>Bacteria</taxon>
        <taxon>Bacillati</taxon>
        <taxon>Actinomycetota</taxon>
        <taxon>Actinomycetes</taxon>
        <taxon>Micromonosporales</taxon>
        <taxon>Micromonosporaceae</taxon>
    </lineage>
</organism>
<keyword evidence="4" id="KW-1185">Reference proteome</keyword>
<feature type="transmembrane region" description="Helical" evidence="1">
    <location>
        <begin position="134"/>
        <end position="155"/>
    </location>
</feature>
<evidence type="ECO:0000256" key="1">
    <source>
        <dbReference type="SAM" id="Phobius"/>
    </source>
</evidence>
<proteinExistence type="predicted"/>
<accession>A0ABV6MBB2</accession>